<dbReference type="EMBL" id="GIKN01005505">
    <property type="protein sequence ID" value="NIE47778.1"/>
    <property type="molecule type" value="Transcribed_RNA"/>
</dbReference>
<dbReference type="OrthoDB" id="6497288at2759"/>
<dbReference type="Pfam" id="PF00078">
    <property type="entry name" value="RVT_1"/>
    <property type="match status" value="1"/>
</dbReference>
<dbReference type="CDD" id="cd01650">
    <property type="entry name" value="RT_nLTR_like"/>
    <property type="match status" value="1"/>
</dbReference>
<organism evidence="2">
    <name type="scientific">Rhipicephalus microplus</name>
    <name type="common">Cattle tick</name>
    <name type="synonym">Boophilus microplus</name>
    <dbReference type="NCBI Taxonomy" id="6941"/>
    <lineage>
        <taxon>Eukaryota</taxon>
        <taxon>Metazoa</taxon>
        <taxon>Ecdysozoa</taxon>
        <taxon>Arthropoda</taxon>
        <taxon>Chelicerata</taxon>
        <taxon>Arachnida</taxon>
        <taxon>Acari</taxon>
        <taxon>Parasitiformes</taxon>
        <taxon>Ixodida</taxon>
        <taxon>Ixodoidea</taxon>
        <taxon>Ixodidae</taxon>
        <taxon>Rhipicephalinae</taxon>
        <taxon>Rhipicephalus</taxon>
        <taxon>Boophilus</taxon>
    </lineage>
</organism>
<dbReference type="SUPFAM" id="SSF56672">
    <property type="entry name" value="DNA/RNA polymerases"/>
    <property type="match status" value="1"/>
</dbReference>
<dbReference type="PROSITE" id="PS50878">
    <property type="entry name" value="RT_POL"/>
    <property type="match status" value="1"/>
</dbReference>
<dbReference type="VEuPathDB" id="VectorBase:LOC119168722"/>
<reference evidence="2" key="1">
    <citation type="submission" date="2020-03" db="EMBL/GenBank/DDBJ databases">
        <title>A transcriptome and proteome of the tick Rhipicephalus microplus shaped by the genetic composition of its hosts and developmental stage.</title>
        <authorList>
            <person name="Garcia G.R."/>
            <person name="Ribeiro J.M.C."/>
            <person name="Maruyama S.R."/>
            <person name="Gardinasse L.G."/>
            <person name="Nelson K."/>
            <person name="Ferreira B.R."/>
            <person name="Andrade T.G."/>
            <person name="Santos I.K.F.M."/>
        </authorList>
    </citation>
    <scope>NUCLEOTIDE SEQUENCE</scope>
    <source>
        <strain evidence="2">NSGR</strain>
        <tissue evidence="2">Salivary glands</tissue>
    </source>
</reference>
<protein>
    <submittedName>
        <fullName evidence="2">Putative tick transposon</fullName>
    </submittedName>
</protein>
<accession>A0A6G5AB00</accession>
<dbReference type="InterPro" id="IPR000477">
    <property type="entry name" value="RT_dom"/>
</dbReference>
<dbReference type="InterPro" id="IPR043502">
    <property type="entry name" value="DNA/RNA_pol_sf"/>
</dbReference>
<proteinExistence type="predicted"/>
<feature type="domain" description="Reverse transcriptase" evidence="1">
    <location>
        <begin position="1"/>
        <end position="264"/>
    </location>
</feature>
<dbReference type="AlphaFoldDB" id="A0A6G5AB00"/>
<dbReference type="GO" id="GO:0071897">
    <property type="term" value="P:DNA biosynthetic process"/>
    <property type="evidence" value="ECO:0007669"/>
    <property type="project" value="UniProtKB-ARBA"/>
</dbReference>
<evidence type="ECO:0000313" key="2">
    <source>
        <dbReference type="EMBL" id="NIE47778.1"/>
    </source>
</evidence>
<evidence type="ECO:0000259" key="1">
    <source>
        <dbReference type="PROSITE" id="PS50878"/>
    </source>
</evidence>
<sequence>MPEDWKKAIVIPFLKPGKPPTTPSSYRPIALTSCLAKAYESIINIRLTFTLESEHLIDAHQCGYKKGCSTTDHIVRLEQEIRQAFLHKQFCLSVFFDLEKAYDTTWRYGILRDLANLGIRGRMLNCLHDFLSNRTFQVRLGTVLSRIFVQENGVPQGCVLSTTLFIVKMNSINRAIPRTVMHSIYVDDLQIACRASSLSSCERQLQITINRLTKWADQNGFRFSAQKTTAVLFTLRGLFPEPALKLYNINMPVKQEHKFLGITFDRKLNFLAHINALKAKANRALDVLKVLSHKHWG</sequence>
<dbReference type="InterPro" id="IPR052560">
    <property type="entry name" value="RdDP_mobile_element"/>
</dbReference>
<name>A0A6G5AB00_RHIMP</name>
<dbReference type="PANTHER" id="PTHR36688">
    <property type="entry name" value="ENDO/EXONUCLEASE/PHOSPHATASE DOMAIN-CONTAINING PROTEIN"/>
    <property type="match status" value="1"/>
</dbReference>
<dbReference type="PANTHER" id="PTHR36688:SF1">
    <property type="entry name" value="ENDONUCLEASE_EXONUCLEASE_PHOSPHATASE DOMAIN-CONTAINING PROTEIN"/>
    <property type="match status" value="1"/>
</dbReference>